<proteinExistence type="predicted"/>
<dbReference type="EMBL" id="SBKP01000011">
    <property type="protein sequence ID" value="RXR27656.1"/>
    <property type="molecule type" value="Genomic_DNA"/>
</dbReference>
<name>A0A4Q1KHT9_9SPHN</name>
<evidence type="ECO:0000259" key="2">
    <source>
        <dbReference type="Pfam" id="PF07811"/>
    </source>
</evidence>
<dbReference type="Proteomes" id="UP000290958">
    <property type="component" value="Unassembled WGS sequence"/>
</dbReference>
<accession>A0A4Q1KHT9</accession>
<keyword evidence="1" id="KW-0812">Transmembrane</keyword>
<sequence length="207" mass="22473">MRRKTDMLCCKRQSQLISRNEQGATIVEFAAVLPLLTVILLGGFDIAYQQYAQSILDGEVAKAGRDSALESASQTTRQTAIDTKVQNAVRSAVPDATLAFSRKSFSSYMRVASPGEPFIDANSNGLCDNGEVYEDSNRNGTRDIQGSVDGFSGAKDAMVYTVTATYERVFPMANVLGWSENVTISSTTMLKIQPFTTKATIPQRACS</sequence>
<feature type="transmembrane region" description="Helical" evidence="1">
    <location>
        <begin position="21"/>
        <end position="44"/>
    </location>
</feature>
<dbReference type="AlphaFoldDB" id="A0A4Q1KHT9"/>
<keyword evidence="1" id="KW-1133">Transmembrane helix</keyword>
<keyword evidence="4" id="KW-1185">Reference proteome</keyword>
<comment type="caution">
    <text evidence="3">The sequence shown here is derived from an EMBL/GenBank/DDBJ whole genome shotgun (WGS) entry which is preliminary data.</text>
</comment>
<keyword evidence="1" id="KW-0472">Membrane</keyword>
<evidence type="ECO:0000256" key="1">
    <source>
        <dbReference type="SAM" id="Phobius"/>
    </source>
</evidence>
<protein>
    <submittedName>
        <fullName evidence="3">Pilus assembly protein</fullName>
    </submittedName>
</protein>
<dbReference type="Pfam" id="PF07811">
    <property type="entry name" value="TadE"/>
    <property type="match status" value="1"/>
</dbReference>
<gene>
    <name evidence="3" type="ORF">EQG66_11225</name>
</gene>
<dbReference type="RefSeq" id="WP_129404685.1">
    <property type="nucleotide sequence ID" value="NZ_SBKP01000011.1"/>
</dbReference>
<evidence type="ECO:0000313" key="3">
    <source>
        <dbReference type="EMBL" id="RXR27656.1"/>
    </source>
</evidence>
<reference evidence="4" key="1">
    <citation type="submission" date="2019-01" db="EMBL/GenBank/DDBJ databases">
        <title>Cytophagaceae bacterium strain CAR-16.</title>
        <authorList>
            <person name="Chen W.-M."/>
        </authorList>
    </citation>
    <scope>NUCLEOTIDE SEQUENCE [LARGE SCALE GENOMIC DNA]</scope>
    <source>
        <strain evidence="4">CHR27</strain>
    </source>
</reference>
<evidence type="ECO:0000313" key="4">
    <source>
        <dbReference type="Proteomes" id="UP000290958"/>
    </source>
</evidence>
<feature type="domain" description="TadE-like" evidence="2">
    <location>
        <begin position="23"/>
        <end position="63"/>
    </location>
</feature>
<dbReference type="InterPro" id="IPR012495">
    <property type="entry name" value="TadE-like_dom"/>
</dbReference>
<dbReference type="OrthoDB" id="7306064at2"/>
<organism evidence="3 4">
    <name type="scientific">Sphingobium fluviale</name>
    <dbReference type="NCBI Taxonomy" id="2506423"/>
    <lineage>
        <taxon>Bacteria</taxon>
        <taxon>Pseudomonadati</taxon>
        <taxon>Pseudomonadota</taxon>
        <taxon>Alphaproteobacteria</taxon>
        <taxon>Sphingomonadales</taxon>
        <taxon>Sphingomonadaceae</taxon>
        <taxon>Sphingobium</taxon>
    </lineage>
</organism>